<keyword evidence="3" id="KW-0479">Metal-binding</keyword>
<dbReference type="InterPro" id="IPR003782">
    <property type="entry name" value="SCO1/SenC"/>
</dbReference>
<evidence type="ECO:0000256" key="2">
    <source>
        <dbReference type="ARBA" id="ARBA00023008"/>
    </source>
</evidence>
<organism evidence="6 7">
    <name type="scientific">Chondromyces crocatus</name>
    <dbReference type="NCBI Taxonomy" id="52"/>
    <lineage>
        <taxon>Bacteria</taxon>
        <taxon>Pseudomonadati</taxon>
        <taxon>Myxococcota</taxon>
        <taxon>Polyangia</taxon>
        <taxon>Polyangiales</taxon>
        <taxon>Polyangiaceae</taxon>
        <taxon>Chondromyces</taxon>
    </lineage>
</organism>
<dbReference type="PANTHER" id="PTHR12151:SF25">
    <property type="entry name" value="LINALOOL DEHYDRATASE_ISOMERASE DOMAIN-CONTAINING PROTEIN"/>
    <property type="match status" value="1"/>
</dbReference>
<accession>A0A0K1E9V7</accession>
<keyword evidence="4" id="KW-1015">Disulfide bond</keyword>
<comment type="similarity">
    <text evidence="1">Belongs to the SCO1/2 family.</text>
</comment>
<proteinExistence type="inferred from homology"/>
<dbReference type="KEGG" id="ccro:CMC5_017660"/>
<evidence type="ECO:0000256" key="4">
    <source>
        <dbReference type="PIRSR" id="PIRSR603782-2"/>
    </source>
</evidence>
<feature type="binding site" evidence="3">
    <location>
        <position position="93"/>
    </location>
    <ligand>
        <name>Cu cation</name>
        <dbReference type="ChEBI" id="CHEBI:23378"/>
    </ligand>
</feature>
<dbReference type="RefSeq" id="WP_082363421.1">
    <property type="nucleotide sequence ID" value="NZ_CP012159.1"/>
</dbReference>
<evidence type="ECO:0000259" key="5">
    <source>
        <dbReference type="PROSITE" id="PS51352"/>
    </source>
</evidence>
<sequence>MRVHRSEALVVVAALCTASSGCREEPAPLAHAVPQADATEPFEAKVTVAPAVGVVVPDEELLDQDGQAVRLQELARDRVLVVNFVFTACTTICAPMTRIFAKLQGELGDALERDVRLVSISLDPAVDTPERLTRFAEPYERRKGWSFLTGSREKVYRVLDGLGGRVPMPAQHTPVTLIGSAGKGRWTRIDGIAPPERLAKEVHAYLPPVKEVRHLLPSVKAVRGFLPSREEGLVKETWWRSVPVEP</sequence>
<dbReference type="CDD" id="cd02968">
    <property type="entry name" value="SCO"/>
    <property type="match status" value="1"/>
</dbReference>
<feature type="disulfide bond" description="Redox-active" evidence="4">
    <location>
        <begin position="89"/>
        <end position="93"/>
    </location>
</feature>
<dbReference type="InterPro" id="IPR013766">
    <property type="entry name" value="Thioredoxin_domain"/>
</dbReference>
<dbReference type="Gene3D" id="3.40.30.10">
    <property type="entry name" value="Glutaredoxin"/>
    <property type="match status" value="1"/>
</dbReference>
<reference evidence="6 7" key="1">
    <citation type="submission" date="2015-07" db="EMBL/GenBank/DDBJ databases">
        <title>Genome analysis of myxobacterium Chondromyces crocatus Cm c5 reveals a high potential for natural compound synthesis and the genetic basis for the loss of fruiting body formation.</title>
        <authorList>
            <person name="Zaburannyi N."/>
            <person name="Bunk B."/>
            <person name="Maier J."/>
            <person name="Overmann J."/>
            <person name="Mueller R."/>
        </authorList>
    </citation>
    <scope>NUCLEOTIDE SEQUENCE [LARGE SCALE GENOMIC DNA]</scope>
    <source>
        <strain evidence="6 7">Cm c5</strain>
    </source>
</reference>
<dbReference type="PANTHER" id="PTHR12151">
    <property type="entry name" value="ELECTRON TRANSPORT PROTIN SCO1/SENC FAMILY MEMBER"/>
    <property type="match status" value="1"/>
</dbReference>
<dbReference type="PROSITE" id="PS51257">
    <property type="entry name" value="PROKAR_LIPOPROTEIN"/>
    <property type="match status" value="1"/>
</dbReference>
<dbReference type="SUPFAM" id="SSF52833">
    <property type="entry name" value="Thioredoxin-like"/>
    <property type="match status" value="1"/>
</dbReference>
<dbReference type="Proteomes" id="UP000067626">
    <property type="component" value="Chromosome"/>
</dbReference>
<dbReference type="EMBL" id="CP012159">
    <property type="protein sequence ID" value="AKT37624.1"/>
    <property type="molecule type" value="Genomic_DNA"/>
</dbReference>
<dbReference type="PROSITE" id="PS51352">
    <property type="entry name" value="THIOREDOXIN_2"/>
    <property type="match status" value="1"/>
</dbReference>
<dbReference type="STRING" id="52.CMC5_017660"/>
<protein>
    <recommendedName>
        <fullName evidence="5">Thioredoxin domain-containing protein</fullName>
    </recommendedName>
</protein>
<dbReference type="OrthoDB" id="9790194at2"/>
<keyword evidence="7" id="KW-1185">Reference proteome</keyword>
<dbReference type="Pfam" id="PF02630">
    <property type="entry name" value="SCO1-SenC"/>
    <property type="match status" value="1"/>
</dbReference>
<name>A0A0K1E9V7_CHOCO</name>
<evidence type="ECO:0000256" key="1">
    <source>
        <dbReference type="ARBA" id="ARBA00010996"/>
    </source>
</evidence>
<feature type="domain" description="Thioredoxin" evidence="5">
    <location>
        <begin position="50"/>
        <end position="207"/>
    </location>
</feature>
<keyword evidence="2 3" id="KW-0186">Copper</keyword>
<gene>
    <name evidence="6" type="ORF">CMC5_017660</name>
</gene>
<evidence type="ECO:0000313" key="7">
    <source>
        <dbReference type="Proteomes" id="UP000067626"/>
    </source>
</evidence>
<evidence type="ECO:0000313" key="6">
    <source>
        <dbReference type="EMBL" id="AKT37624.1"/>
    </source>
</evidence>
<feature type="binding site" evidence="3">
    <location>
        <position position="89"/>
    </location>
    <ligand>
        <name>Cu cation</name>
        <dbReference type="ChEBI" id="CHEBI:23378"/>
    </ligand>
</feature>
<dbReference type="AlphaFoldDB" id="A0A0K1E9V7"/>
<dbReference type="GO" id="GO:0046872">
    <property type="term" value="F:metal ion binding"/>
    <property type="evidence" value="ECO:0007669"/>
    <property type="project" value="UniProtKB-KW"/>
</dbReference>
<dbReference type="InterPro" id="IPR036249">
    <property type="entry name" value="Thioredoxin-like_sf"/>
</dbReference>
<evidence type="ECO:0000256" key="3">
    <source>
        <dbReference type="PIRSR" id="PIRSR603782-1"/>
    </source>
</evidence>